<evidence type="ECO:0000256" key="1">
    <source>
        <dbReference type="ARBA" id="ARBA00004141"/>
    </source>
</evidence>
<gene>
    <name evidence="9" type="ORF">H9876_01265</name>
</gene>
<dbReference type="Proteomes" id="UP000886878">
    <property type="component" value="Unassembled WGS sequence"/>
</dbReference>
<evidence type="ECO:0000256" key="6">
    <source>
        <dbReference type="ARBA" id="ARBA00023136"/>
    </source>
</evidence>
<dbReference type="InterPro" id="IPR022764">
    <property type="entry name" value="Peptidase_S54_rhomboid_dom"/>
</dbReference>
<protein>
    <submittedName>
        <fullName evidence="9">Rhomboid family intramembrane serine protease</fullName>
    </submittedName>
</protein>
<dbReference type="GO" id="GO:0004252">
    <property type="term" value="F:serine-type endopeptidase activity"/>
    <property type="evidence" value="ECO:0007669"/>
    <property type="project" value="InterPro"/>
</dbReference>
<comment type="subcellular location">
    <subcellularLocation>
        <location evidence="1">Membrane</location>
        <topology evidence="1">Multi-pass membrane protein</topology>
    </subcellularLocation>
</comment>
<sequence>MNFSWKRAPVTTAIIAICILIFVAMTFAGGSTNSQILLRFGANNGALVRAGEYWRLVSAGFLHIGLSHLVINCLTLFFIGFYDEVLFGHWRLAVIFLTSTITGNLFSIWSTPAEIGAGASTGIFGLFGAFIMLGIVFRHNPALRAVGRQFVILVAFNLIADLFMSGVDLAGHIGGLIGGFLVSVVLGAPQVGKISLIKRFLSGIILVIIIGLTAGMGVR</sequence>
<dbReference type="InterPro" id="IPR050925">
    <property type="entry name" value="Rhomboid_protease_S54"/>
</dbReference>
<comment type="similarity">
    <text evidence="2">Belongs to the peptidase S54 family.</text>
</comment>
<evidence type="ECO:0000259" key="8">
    <source>
        <dbReference type="Pfam" id="PF01694"/>
    </source>
</evidence>
<keyword evidence="3 7" id="KW-0812">Transmembrane</keyword>
<keyword evidence="5 7" id="KW-1133">Transmembrane helix</keyword>
<feature type="transmembrane region" description="Helical" evidence="7">
    <location>
        <begin position="200"/>
        <end position="218"/>
    </location>
</feature>
<feature type="transmembrane region" description="Helical" evidence="7">
    <location>
        <begin position="115"/>
        <end position="138"/>
    </location>
</feature>
<reference evidence="9" key="2">
    <citation type="submission" date="2021-04" db="EMBL/GenBank/DDBJ databases">
        <authorList>
            <person name="Gilroy R."/>
        </authorList>
    </citation>
    <scope>NUCLEOTIDE SEQUENCE</scope>
    <source>
        <strain evidence="9">ChiHejej3B27-2180</strain>
    </source>
</reference>
<dbReference type="AlphaFoldDB" id="A0A9D1QPU4"/>
<accession>A0A9D1QPU4</accession>
<keyword evidence="6 7" id="KW-0472">Membrane</keyword>
<reference evidence="9" key="1">
    <citation type="journal article" date="2021" name="PeerJ">
        <title>Extensive microbial diversity within the chicken gut microbiome revealed by metagenomics and culture.</title>
        <authorList>
            <person name="Gilroy R."/>
            <person name="Ravi A."/>
            <person name="Getino M."/>
            <person name="Pursley I."/>
            <person name="Horton D.L."/>
            <person name="Alikhan N.F."/>
            <person name="Baker D."/>
            <person name="Gharbi K."/>
            <person name="Hall N."/>
            <person name="Watson M."/>
            <person name="Adriaenssens E.M."/>
            <person name="Foster-Nyarko E."/>
            <person name="Jarju S."/>
            <person name="Secka A."/>
            <person name="Antonio M."/>
            <person name="Oren A."/>
            <person name="Chaudhuri R.R."/>
            <person name="La Ragione R."/>
            <person name="Hildebrand F."/>
            <person name="Pallen M.J."/>
        </authorList>
    </citation>
    <scope>NUCLEOTIDE SEQUENCE</scope>
    <source>
        <strain evidence="9">ChiHejej3B27-2180</strain>
    </source>
</reference>
<dbReference type="PANTHER" id="PTHR43731:SF14">
    <property type="entry name" value="PRESENILIN-ASSOCIATED RHOMBOID-LIKE PROTEIN, MITOCHONDRIAL"/>
    <property type="match status" value="1"/>
</dbReference>
<feature type="transmembrane region" description="Helical" evidence="7">
    <location>
        <begin position="145"/>
        <end position="163"/>
    </location>
</feature>
<evidence type="ECO:0000313" key="9">
    <source>
        <dbReference type="EMBL" id="HIW70000.1"/>
    </source>
</evidence>
<feature type="transmembrane region" description="Helical" evidence="7">
    <location>
        <begin position="53"/>
        <end position="78"/>
    </location>
</feature>
<keyword evidence="9" id="KW-0645">Protease</keyword>
<feature type="transmembrane region" description="Helical" evidence="7">
    <location>
        <begin position="169"/>
        <end position="188"/>
    </location>
</feature>
<dbReference type="GO" id="GO:0006508">
    <property type="term" value="P:proteolysis"/>
    <property type="evidence" value="ECO:0007669"/>
    <property type="project" value="UniProtKB-KW"/>
</dbReference>
<feature type="domain" description="Peptidase S54 rhomboid" evidence="8">
    <location>
        <begin position="51"/>
        <end position="187"/>
    </location>
</feature>
<dbReference type="SUPFAM" id="SSF144091">
    <property type="entry name" value="Rhomboid-like"/>
    <property type="match status" value="1"/>
</dbReference>
<comment type="caution">
    <text evidence="9">The sequence shown here is derived from an EMBL/GenBank/DDBJ whole genome shotgun (WGS) entry which is preliminary data.</text>
</comment>
<dbReference type="Gene3D" id="1.20.1540.10">
    <property type="entry name" value="Rhomboid-like"/>
    <property type="match status" value="1"/>
</dbReference>
<feature type="transmembrane region" description="Helical" evidence="7">
    <location>
        <begin position="12"/>
        <end position="33"/>
    </location>
</feature>
<organism evidence="9 10">
    <name type="scientific">Candidatus Limosilactobacillus merdipullorum</name>
    <dbReference type="NCBI Taxonomy" id="2838653"/>
    <lineage>
        <taxon>Bacteria</taxon>
        <taxon>Bacillati</taxon>
        <taxon>Bacillota</taxon>
        <taxon>Bacilli</taxon>
        <taxon>Lactobacillales</taxon>
        <taxon>Lactobacillaceae</taxon>
        <taxon>Limosilactobacillus</taxon>
    </lineage>
</organism>
<dbReference type="PANTHER" id="PTHR43731">
    <property type="entry name" value="RHOMBOID PROTEASE"/>
    <property type="match status" value="1"/>
</dbReference>
<evidence type="ECO:0000313" key="10">
    <source>
        <dbReference type="Proteomes" id="UP000886878"/>
    </source>
</evidence>
<keyword evidence="4" id="KW-0378">Hydrolase</keyword>
<dbReference type="GO" id="GO:0016020">
    <property type="term" value="C:membrane"/>
    <property type="evidence" value="ECO:0007669"/>
    <property type="project" value="UniProtKB-SubCell"/>
</dbReference>
<proteinExistence type="inferred from homology"/>
<feature type="transmembrane region" description="Helical" evidence="7">
    <location>
        <begin position="90"/>
        <end position="109"/>
    </location>
</feature>
<dbReference type="InterPro" id="IPR035952">
    <property type="entry name" value="Rhomboid-like_sf"/>
</dbReference>
<dbReference type="EMBL" id="DXGK01000024">
    <property type="protein sequence ID" value="HIW70000.1"/>
    <property type="molecule type" value="Genomic_DNA"/>
</dbReference>
<evidence type="ECO:0000256" key="3">
    <source>
        <dbReference type="ARBA" id="ARBA00022692"/>
    </source>
</evidence>
<dbReference type="Pfam" id="PF01694">
    <property type="entry name" value="Rhomboid"/>
    <property type="match status" value="1"/>
</dbReference>
<evidence type="ECO:0000256" key="5">
    <source>
        <dbReference type="ARBA" id="ARBA00022989"/>
    </source>
</evidence>
<evidence type="ECO:0000256" key="4">
    <source>
        <dbReference type="ARBA" id="ARBA00022801"/>
    </source>
</evidence>
<evidence type="ECO:0000256" key="7">
    <source>
        <dbReference type="SAM" id="Phobius"/>
    </source>
</evidence>
<name>A0A9D1QPU4_9LACO</name>
<evidence type="ECO:0000256" key="2">
    <source>
        <dbReference type="ARBA" id="ARBA00009045"/>
    </source>
</evidence>